<reference evidence="4 5" key="1">
    <citation type="journal article" date="2016" name="Sci. Rep.">
        <title>Peltaster fructicola genome reveals evolution from an invasive phytopathogen to an ectophytic parasite.</title>
        <authorList>
            <person name="Xu C."/>
            <person name="Chen H."/>
            <person name="Gleason M.L."/>
            <person name="Xu J.R."/>
            <person name="Liu H."/>
            <person name="Zhang R."/>
            <person name="Sun G."/>
        </authorList>
    </citation>
    <scope>NUCLEOTIDE SEQUENCE [LARGE SCALE GENOMIC DNA]</scope>
    <source>
        <strain evidence="4 5">LNHT1506</strain>
    </source>
</reference>
<sequence length="582" mass="64145">MVRLDAYPGPLYGSTVSSQGVGCCAPGEEQLVSISDNSKFPTANIKTGATMSTSGLYHYPATITDPKTTIEIARFEASSKGTFTNSSTAAVINTFGNRQQMAWFMSWATDWSATSNFLQHAYINWLTRGLYAGRRRIYFSTQIDDVGLVTDIYYPKGAQFRIRPADLDAHIPWVTSIHSRMPAGSNYFVELGHNGNGNIQSAVQIQDKGTDPYQCNPDTGIEYPDQKAVPLEWQKPIGSGVNNWPDSPANFAWSLNCSMLDPLGSWFLNTTNLNSYAHVSHTFAHEDQNNATYSDVNRELAFNIAWLKQMGIDQAQRFSKNGLIPPAITGLHNGDALRAWADNGITTCVGDNTRVLMSPHNEYWPHISNVSNNGYDGITIVPRWATTIYYNCDFANCTTEEWIKTSAGKGNFNDLLVNAIQVNSRHLLGLHQDPYMFHQANMRYIDTDTFTVGDQTGKMSLLMVWVETIVQEMNRLTTWPMLTLKHDDLGVLFLNRMALDKCKPTLQWNYDSSNSSITSVTVGAANGNSCSVPVPVTFPSGASTTAPGTTNEQIGSDPLTIWASLSGSPVTFTLDKALPLVA</sequence>
<dbReference type="InterPro" id="IPR056826">
    <property type="entry name" value="Agd3_CE"/>
</dbReference>
<evidence type="ECO:0000313" key="4">
    <source>
        <dbReference type="EMBL" id="QIX00489.1"/>
    </source>
</evidence>
<evidence type="ECO:0000313" key="5">
    <source>
        <dbReference type="Proteomes" id="UP000503462"/>
    </source>
</evidence>
<dbReference type="AlphaFoldDB" id="A0A6H0Y0U7"/>
<evidence type="ECO:0000259" key="1">
    <source>
        <dbReference type="Pfam" id="PF25115"/>
    </source>
</evidence>
<protein>
    <recommendedName>
        <fullName evidence="6">Extracellular serine-rich protein</fullName>
    </recommendedName>
</protein>
<dbReference type="PANTHER" id="PTHR31002:SF34">
    <property type="entry name" value="CELL WALL PROTEIN CWP1-RELATED"/>
    <property type="match status" value="1"/>
</dbReference>
<dbReference type="PANTHER" id="PTHR31002">
    <property type="entry name" value="SERIPAUPERIN"/>
    <property type="match status" value="1"/>
</dbReference>
<dbReference type="Pfam" id="PF25115">
    <property type="entry name" value="Agd3_CE"/>
    <property type="match status" value="1"/>
</dbReference>
<dbReference type="Pfam" id="PF25116">
    <property type="entry name" value="CBM87_Agd3"/>
    <property type="match status" value="1"/>
</dbReference>
<feature type="domain" description="Agd3 deacetylase" evidence="1">
    <location>
        <begin position="139"/>
        <end position="506"/>
    </location>
</feature>
<dbReference type="Proteomes" id="UP000503462">
    <property type="component" value="Chromosome 4"/>
</dbReference>
<dbReference type="InterPro" id="IPR056825">
    <property type="entry name" value="Agd3_C"/>
</dbReference>
<feature type="domain" description="Agd3 CBM87" evidence="2">
    <location>
        <begin position="1"/>
        <end position="125"/>
    </location>
</feature>
<evidence type="ECO:0000259" key="3">
    <source>
        <dbReference type="Pfam" id="PF25117"/>
    </source>
</evidence>
<name>A0A6H0Y0U7_9PEZI</name>
<organism evidence="4 5">
    <name type="scientific">Peltaster fructicola</name>
    <dbReference type="NCBI Taxonomy" id="286661"/>
    <lineage>
        <taxon>Eukaryota</taxon>
        <taxon>Fungi</taxon>
        <taxon>Dikarya</taxon>
        <taxon>Ascomycota</taxon>
        <taxon>Pezizomycotina</taxon>
        <taxon>Dothideomycetes</taxon>
        <taxon>Dothideomycetes incertae sedis</taxon>
        <taxon>Peltaster</taxon>
    </lineage>
</organism>
<evidence type="ECO:0008006" key="6">
    <source>
        <dbReference type="Google" id="ProtNLM"/>
    </source>
</evidence>
<evidence type="ECO:0000259" key="2">
    <source>
        <dbReference type="Pfam" id="PF25116"/>
    </source>
</evidence>
<feature type="domain" description="Agd3 C-terminal" evidence="3">
    <location>
        <begin position="510"/>
        <end position="576"/>
    </location>
</feature>
<accession>A0A6H0Y0U7</accession>
<keyword evidence="5" id="KW-1185">Reference proteome</keyword>
<proteinExistence type="predicted"/>
<dbReference type="InterPro" id="IPR056827">
    <property type="entry name" value="CBM87_Agd3"/>
</dbReference>
<dbReference type="Pfam" id="PF25117">
    <property type="entry name" value="Agd3_C"/>
    <property type="match status" value="1"/>
</dbReference>
<dbReference type="InterPro" id="IPR050788">
    <property type="entry name" value="Yeast_SRP1/TIP1_CWP"/>
</dbReference>
<dbReference type="OrthoDB" id="2113314at2759"/>
<dbReference type="EMBL" id="CP051142">
    <property type="protein sequence ID" value="QIX00489.1"/>
    <property type="molecule type" value="Genomic_DNA"/>
</dbReference>
<gene>
    <name evidence="4" type="ORF">AMS68_006006</name>
</gene>